<protein>
    <recommendedName>
        <fullName evidence="5">Diaminopimelate epimerase</fullName>
    </recommendedName>
</protein>
<proteinExistence type="inferred from homology"/>
<reference evidence="3" key="2">
    <citation type="submission" date="2020-09" db="EMBL/GenBank/DDBJ databases">
        <authorList>
            <person name="Sun Q."/>
            <person name="Ohkuma M."/>
        </authorList>
    </citation>
    <scope>NUCLEOTIDE SEQUENCE</scope>
    <source>
        <strain evidence="3">JCM 4633</strain>
    </source>
</reference>
<comment type="caution">
    <text evidence="3">The sequence shown here is derived from an EMBL/GenBank/DDBJ whole genome shotgun (WGS) entry which is preliminary data.</text>
</comment>
<evidence type="ECO:0000313" key="4">
    <source>
        <dbReference type="Proteomes" id="UP000646244"/>
    </source>
</evidence>
<dbReference type="EMBL" id="BMVB01000001">
    <property type="protein sequence ID" value="GHC34211.1"/>
    <property type="molecule type" value="Genomic_DNA"/>
</dbReference>
<dbReference type="SUPFAM" id="SSF54506">
    <property type="entry name" value="Diaminopimelate epimerase-like"/>
    <property type="match status" value="2"/>
</dbReference>
<evidence type="ECO:0008006" key="5">
    <source>
        <dbReference type="Google" id="ProtNLM"/>
    </source>
</evidence>
<dbReference type="Gene3D" id="3.10.310.10">
    <property type="entry name" value="Diaminopimelate Epimerase, Chain A, domain 1"/>
    <property type="match status" value="2"/>
</dbReference>
<dbReference type="RefSeq" id="WP_190107800.1">
    <property type="nucleotide sequence ID" value="NZ_BMVB01000001.1"/>
</dbReference>
<evidence type="ECO:0000313" key="3">
    <source>
        <dbReference type="EMBL" id="GHC34211.1"/>
    </source>
</evidence>
<dbReference type="AlphaFoldDB" id="A0A918TB23"/>
<reference evidence="3" key="1">
    <citation type="journal article" date="2014" name="Int. J. Syst. Evol. Microbiol.">
        <title>Complete genome sequence of Corynebacterium casei LMG S-19264T (=DSM 44701T), isolated from a smear-ripened cheese.</title>
        <authorList>
            <consortium name="US DOE Joint Genome Institute (JGI-PGF)"/>
            <person name="Walter F."/>
            <person name="Albersmeier A."/>
            <person name="Kalinowski J."/>
            <person name="Ruckert C."/>
        </authorList>
    </citation>
    <scope>NUCLEOTIDE SEQUENCE</scope>
    <source>
        <strain evidence="3">JCM 4633</strain>
    </source>
</reference>
<organism evidence="3 4">
    <name type="scientific">Streptomyces cinnamoneus</name>
    <name type="common">Streptoverticillium cinnamoneum</name>
    <dbReference type="NCBI Taxonomy" id="53446"/>
    <lineage>
        <taxon>Bacteria</taxon>
        <taxon>Bacillati</taxon>
        <taxon>Actinomycetota</taxon>
        <taxon>Actinomycetes</taxon>
        <taxon>Kitasatosporales</taxon>
        <taxon>Streptomycetaceae</taxon>
        <taxon>Streptomyces</taxon>
        <taxon>Streptomyces cinnamoneus group</taxon>
    </lineage>
</organism>
<evidence type="ECO:0000256" key="1">
    <source>
        <dbReference type="ARBA" id="ARBA00010219"/>
    </source>
</evidence>
<gene>
    <name evidence="3" type="ORF">GCM10010507_03680</name>
</gene>
<dbReference type="InterPro" id="IPR001653">
    <property type="entry name" value="DAP_epimerase_DapF"/>
</dbReference>
<keyword evidence="2" id="KW-0413">Isomerase</keyword>
<accession>A0A918TB23</accession>
<dbReference type="Pfam" id="PF01678">
    <property type="entry name" value="DAP_epimerase"/>
    <property type="match status" value="1"/>
</dbReference>
<evidence type="ECO:0000256" key="2">
    <source>
        <dbReference type="ARBA" id="ARBA00023235"/>
    </source>
</evidence>
<sequence>MAVSAQRSPGADVRLPRPCVDPGPRYAKGHCCGDGFLLLLDPDDRIRLSEDAVRALCDPHTGLGGDALLRVVRTPRGRLPGRPRSDWFADFRNPDGSHALRCGPGLGFVARYLTGAGLARPGAMWLGTRGGDARVTVADDGRTTVELPAPHVLGPAGATVDGHAFAGTTVSLGSLHLVCPAELPVCALDLTCDPQLDEAAFPAGPGGMVPDVALSFVNVLPSGRLRVRVHRPRVGEPPSCGTAVCAAAAVVQHAAGRRRGTAVVESACGPLSVTLGPNAPALLTGPAGVTAEGVLDARWLTAL</sequence>
<dbReference type="GO" id="GO:0009089">
    <property type="term" value="P:lysine biosynthetic process via diaminopimelate"/>
    <property type="evidence" value="ECO:0007669"/>
    <property type="project" value="InterPro"/>
</dbReference>
<dbReference type="Proteomes" id="UP000646244">
    <property type="component" value="Unassembled WGS sequence"/>
</dbReference>
<dbReference type="PANTHER" id="PTHR31689:SF0">
    <property type="entry name" value="DIAMINOPIMELATE EPIMERASE"/>
    <property type="match status" value="1"/>
</dbReference>
<name>A0A918TB23_STRCJ</name>
<comment type="similarity">
    <text evidence="1">Belongs to the diaminopimelate epimerase family.</text>
</comment>
<dbReference type="GO" id="GO:0008837">
    <property type="term" value="F:diaminopimelate epimerase activity"/>
    <property type="evidence" value="ECO:0007669"/>
    <property type="project" value="InterPro"/>
</dbReference>
<dbReference type="PANTHER" id="PTHR31689">
    <property type="entry name" value="DIAMINOPIMELATE EPIMERASE, CHLOROPLASTIC"/>
    <property type="match status" value="1"/>
</dbReference>
<dbReference type="GO" id="GO:0005829">
    <property type="term" value="C:cytosol"/>
    <property type="evidence" value="ECO:0007669"/>
    <property type="project" value="TreeGrafter"/>
</dbReference>